<comment type="function">
    <text evidence="1 14">DNA ligase that catalyzes the formation of phosphodiester linkages between 5'-phosphoryl and 3'-hydroxyl groups in double-stranded DNA using NAD as a coenzyme and as the energy source for the reaction. It is essential for DNA replication and repair of damaged DNA.</text>
</comment>
<accession>A0A948TFC5</accession>
<dbReference type="PANTHER" id="PTHR23389">
    <property type="entry name" value="CHROMOSOME TRANSMISSION FIDELITY FACTOR 18"/>
    <property type="match status" value="1"/>
</dbReference>
<dbReference type="PIRSF" id="PIRSF001604">
    <property type="entry name" value="LigA"/>
    <property type="match status" value="1"/>
</dbReference>
<dbReference type="Pfam" id="PF01653">
    <property type="entry name" value="DNA_ligase_aden"/>
    <property type="match status" value="2"/>
</dbReference>
<feature type="binding site" evidence="14">
    <location>
        <position position="278"/>
    </location>
    <ligand>
        <name>NAD(+)</name>
        <dbReference type="ChEBI" id="CHEBI:57540"/>
    </ligand>
</feature>
<dbReference type="Gene3D" id="3.30.1490.70">
    <property type="match status" value="1"/>
</dbReference>
<evidence type="ECO:0000256" key="9">
    <source>
        <dbReference type="ARBA" id="ARBA00022842"/>
    </source>
</evidence>
<comment type="cofactor">
    <cofactor evidence="14">
        <name>Mg(2+)</name>
        <dbReference type="ChEBI" id="CHEBI:18420"/>
    </cofactor>
    <cofactor evidence="14">
        <name>Mn(2+)</name>
        <dbReference type="ChEBI" id="CHEBI:29035"/>
    </cofactor>
</comment>
<evidence type="ECO:0000256" key="1">
    <source>
        <dbReference type="ARBA" id="ARBA00004067"/>
    </source>
</evidence>
<dbReference type="Proteomes" id="UP000733611">
    <property type="component" value="Unassembled WGS sequence"/>
</dbReference>
<dbReference type="InterPro" id="IPR012340">
    <property type="entry name" value="NA-bd_OB-fold"/>
</dbReference>
<evidence type="ECO:0000256" key="13">
    <source>
        <dbReference type="ARBA" id="ARBA00060881"/>
    </source>
</evidence>
<dbReference type="InterPro" id="IPR004150">
    <property type="entry name" value="NAD_DNA_ligase_OB"/>
</dbReference>
<evidence type="ECO:0000256" key="10">
    <source>
        <dbReference type="ARBA" id="ARBA00023027"/>
    </source>
</evidence>
<name>A0A948TFC5_9GAMM</name>
<comment type="catalytic activity">
    <reaction evidence="12 14">
        <text>NAD(+) + (deoxyribonucleotide)n-3'-hydroxyl + 5'-phospho-(deoxyribonucleotide)m = (deoxyribonucleotide)n+m + AMP + beta-nicotinamide D-nucleotide.</text>
        <dbReference type="EC" id="6.5.1.2"/>
    </reaction>
</comment>
<dbReference type="Pfam" id="PF03119">
    <property type="entry name" value="DNA_ligase_ZBD"/>
    <property type="match status" value="1"/>
</dbReference>
<dbReference type="GO" id="GO:0005829">
    <property type="term" value="C:cytosol"/>
    <property type="evidence" value="ECO:0007669"/>
    <property type="project" value="TreeGrafter"/>
</dbReference>
<dbReference type="InterPro" id="IPR010994">
    <property type="entry name" value="RuvA_2-like"/>
</dbReference>
<dbReference type="InterPro" id="IPR036420">
    <property type="entry name" value="BRCT_dom_sf"/>
</dbReference>
<dbReference type="InterPro" id="IPR001679">
    <property type="entry name" value="DNA_ligase"/>
</dbReference>
<keyword evidence="14" id="KW-0464">Manganese</keyword>
<dbReference type="EC" id="6.5.1.2" evidence="2 14"/>
<evidence type="ECO:0000256" key="15">
    <source>
        <dbReference type="SAM" id="MobiDB-lite"/>
    </source>
</evidence>
<dbReference type="InterPro" id="IPR033136">
    <property type="entry name" value="DNA_ligase_CS"/>
</dbReference>
<dbReference type="Gene3D" id="3.40.50.10190">
    <property type="entry name" value="BRCT domain"/>
    <property type="match status" value="1"/>
</dbReference>
<dbReference type="InterPro" id="IPR001357">
    <property type="entry name" value="BRCT_dom"/>
</dbReference>
<feature type="binding site" evidence="14">
    <location>
        <position position="398"/>
    </location>
    <ligand>
        <name>Zn(2+)</name>
        <dbReference type="ChEBI" id="CHEBI:29105"/>
    </ligand>
</feature>
<dbReference type="Pfam" id="PF00533">
    <property type="entry name" value="BRCT"/>
    <property type="match status" value="1"/>
</dbReference>
<dbReference type="Gene3D" id="2.40.50.140">
    <property type="entry name" value="Nucleic acid-binding proteins"/>
    <property type="match status" value="1"/>
</dbReference>
<dbReference type="SMART" id="SM00278">
    <property type="entry name" value="HhH1"/>
    <property type="match status" value="3"/>
</dbReference>
<feature type="region of interest" description="Disordered" evidence="15">
    <location>
        <begin position="44"/>
        <end position="84"/>
    </location>
</feature>
<protein>
    <recommendedName>
        <fullName evidence="3 14">DNA ligase</fullName>
        <ecNumber evidence="2 14">6.5.1.2</ecNumber>
    </recommendedName>
    <alternativeName>
        <fullName evidence="14">Polydeoxyribonucleotide synthase [NAD(+)]</fullName>
    </alternativeName>
</protein>
<evidence type="ECO:0000256" key="11">
    <source>
        <dbReference type="ARBA" id="ARBA00023204"/>
    </source>
</evidence>
<keyword evidence="7 14" id="KW-0227">DNA damage</keyword>
<evidence type="ECO:0000259" key="16">
    <source>
        <dbReference type="PROSITE" id="PS50172"/>
    </source>
</evidence>
<evidence type="ECO:0000313" key="17">
    <source>
        <dbReference type="EMBL" id="MBU3843728.1"/>
    </source>
</evidence>
<dbReference type="Pfam" id="PF03120">
    <property type="entry name" value="OB_DNA_ligase"/>
    <property type="match status" value="1"/>
</dbReference>
<dbReference type="InterPro" id="IPR003583">
    <property type="entry name" value="Hlx-hairpin-Hlx_DNA-bd_motif"/>
</dbReference>
<dbReference type="GO" id="GO:0006281">
    <property type="term" value="P:DNA repair"/>
    <property type="evidence" value="ECO:0007669"/>
    <property type="project" value="UniProtKB-KW"/>
</dbReference>
<dbReference type="EMBL" id="JAHLFE010000044">
    <property type="protein sequence ID" value="MBU3843728.1"/>
    <property type="molecule type" value="Genomic_DNA"/>
</dbReference>
<keyword evidence="5 14" id="KW-0235">DNA replication</keyword>
<feature type="binding site" evidence="14">
    <location>
        <position position="422"/>
    </location>
    <ligand>
        <name>Zn(2+)</name>
        <dbReference type="ChEBI" id="CHEBI:29105"/>
    </ligand>
</feature>
<comment type="similarity">
    <text evidence="13 14">Belongs to the NAD-dependent DNA ligase family. LigA subfamily.</text>
</comment>
<keyword evidence="9 14" id="KW-0460">Magnesium</keyword>
<evidence type="ECO:0000256" key="6">
    <source>
        <dbReference type="ARBA" id="ARBA00022723"/>
    </source>
</evidence>
<keyword evidence="10 14" id="KW-0520">NAD</keyword>
<dbReference type="CDD" id="cd17748">
    <property type="entry name" value="BRCT_DNA_ligase_like"/>
    <property type="match status" value="1"/>
</dbReference>
<evidence type="ECO:0000256" key="7">
    <source>
        <dbReference type="ARBA" id="ARBA00022763"/>
    </source>
</evidence>
<feature type="binding site" evidence="14">
    <location>
        <position position="302"/>
    </location>
    <ligand>
        <name>NAD(+)</name>
        <dbReference type="ChEBI" id="CHEBI:57540"/>
    </ligand>
</feature>
<dbReference type="Gene3D" id="3.30.470.30">
    <property type="entry name" value="DNA ligase/mRNA capping enzyme"/>
    <property type="match status" value="2"/>
</dbReference>
<evidence type="ECO:0000256" key="5">
    <source>
        <dbReference type="ARBA" id="ARBA00022705"/>
    </source>
</evidence>
<comment type="caution">
    <text evidence="14">Lacks conserved residue(s) required for the propagation of feature annotation.</text>
</comment>
<evidence type="ECO:0000256" key="3">
    <source>
        <dbReference type="ARBA" id="ARBA00013308"/>
    </source>
</evidence>
<gene>
    <name evidence="14 17" type="primary">ligA</name>
    <name evidence="17" type="ORF">H9847_02490</name>
</gene>
<evidence type="ECO:0000256" key="12">
    <source>
        <dbReference type="ARBA" id="ARBA00034005"/>
    </source>
</evidence>
<dbReference type="PROSITE" id="PS50172">
    <property type="entry name" value="BRCT"/>
    <property type="match status" value="1"/>
</dbReference>
<keyword evidence="4 14" id="KW-0436">Ligase</keyword>
<dbReference type="NCBIfam" id="TIGR00575">
    <property type="entry name" value="dnlj"/>
    <property type="match status" value="1"/>
</dbReference>
<feature type="binding site" evidence="14">
    <location>
        <position position="154"/>
    </location>
    <ligand>
        <name>NAD(+)</name>
        <dbReference type="ChEBI" id="CHEBI:57540"/>
    </ligand>
</feature>
<dbReference type="SMART" id="SM00532">
    <property type="entry name" value="LIGANc"/>
    <property type="match status" value="1"/>
</dbReference>
<dbReference type="SUPFAM" id="SSF47781">
    <property type="entry name" value="RuvA domain 2-like"/>
    <property type="match status" value="1"/>
</dbReference>
<feature type="domain" description="BRCT" evidence="16">
    <location>
        <begin position="596"/>
        <end position="674"/>
    </location>
</feature>
<dbReference type="PROSITE" id="PS01056">
    <property type="entry name" value="DNA_LIGASE_N2"/>
    <property type="match status" value="1"/>
</dbReference>
<dbReference type="GO" id="GO:0006260">
    <property type="term" value="P:DNA replication"/>
    <property type="evidence" value="ECO:0007669"/>
    <property type="project" value="UniProtKB-KW"/>
</dbReference>
<organism evidence="17 18">
    <name type="scientific">Candidatus Anaerobiospirillum pullicola</name>
    <dbReference type="NCBI Taxonomy" id="2838451"/>
    <lineage>
        <taxon>Bacteria</taxon>
        <taxon>Pseudomonadati</taxon>
        <taxon>Pseudomonadota</taxon>
        <taxon>Gammaproteobacteria</taxon>
        <taxon>Aeromonadales</taxon>
        <taxon>Succinivibrionaceae</taxon>
        <taxon>Anaerobiospirillum</taxon>
    </lineage>
</organism>
<proteinExistence type="inferred from homology"/>
<dbReference type="PANTHER" id="PTHR23389:SF9">
    <property type="entry name" value="DNA LIGASE"/>
    <property type="match status" value="1"/>
</dbReference>
<reference evidence="17" key="1">
    <citation type="journal article" date="2021" name="PeerJ">
        <title>Extensive microbial diversity within the chicken gut microbiome revealed by metagenomics and culture.</title>
        <authorList>
            <person name="Gilroy R."/>
            <person name="Ravi A."/>
            <person name="Getino M."/>
            <person name="Pursley I."/>
            <person name="Horton D.L."/>
            <person name="Alikhan N.F."/>
            <person name="Baker D."/>
            <person name="Gharbi K."/>
            <person name="Hall N."/>
            <person name="Watson M."/>
            <person name="Adriaenssens E.M."/>
            <person name="Foster-Nyarko E."/>
            <person name="Jarju S."/>
            <person name="Secka A."/>
            <person name="Antonio M."/>
            <person name="Oren A."/>
            <person name="Chaudhuri R.R."/>
            <person name="La Ragione R."/>
            <person name="Hildebrand F."/>
            <person name="Pallen M.J."/>
        </authorList>
    </citation>
    <scope>NUCLEOTIDE SEQUENCE</scope>
    <source>
        <strain evidence="17">378</strain>
    </source>
</reference>
<evidence type="ECO:0000256" key="4">
    <source>
        <dbReference type="ARBA" id="ARBA00022598"/>
    </source>
</evidence>
<evidence type="ECO:0000256" key="14">
    <source>
        <dbReference type="HAMAP-Rule" id="MF_01588"/>
    </source>
</evidence>
<feature type="binding site" evidence="14">
    <location>
        <position position="401"/>
    </location>
    <ligand>
        <name>Zn(2+)</name>
        <dbReference type="ChEBI" id="CHEBI:29105"/>
    </ligand>
</feature>
<dbReference type="InterPro" id="IPR013840">
    <property type="entry name" value="DNAligase_N"/>
</dbReference>
<dbReference type="Gene3D" id="6.20.10.30">
    <property type="match status" value="1"/>
</dbReference>
<dbReference type="SMART" id="SM00292">
    <property type="entry name" value="BRCT"/>
    <property type="match status" value="1"/>
</dbReference>
<keyword evidence="6 14" id="KW-0479">Metal-binding</keyword>
<dbReference type="AlphaFoldDB" id="A0A948TFC5"/>
<evidence type="ECO:0000313" key="18">
    <source>
        <dbReference type="Proteomes" id="UP000733611"/>
    </source>
</evidence>
<dbReference type="GO" id="GO:0003677">
    <property type="term" value="F:DNA binding"/>
    <property type="evidence" value="ECO:0007669"/>
    <property type="project" value="InterPro"/>
</dbReference>
<dbReference type="GO" id="GO:0003911">
    <property type="term" value="F:DNA ligase (NAD+) activity"/>
    <property type="evidence" value="ECO:0007669"/>
    <property type="project" value="UniProtKB-UniRule"/>
</dbReference>
<dbReference type="FunFam" id="1.10.150.20:FF:000006">
    <property type="entry name" value="DNA ligase"/>
    <property type="match status" value="1"/>
</dbReference>
<reference evidence="17" key="2">
    <citation type="submission" date="2021-04" db="EMBL/GenBank/DDBJ databases">
        <authorList>
            <person name="Gilroy R."/>
        </authorList>
    </citation>
    <scope>NUCLEOTIDE SEQUENCE</scope>
    <source>
        <strain evidence="17">378</strain>
    </source>
</reference>
<dbReference type="Gene3D" id="1.10.150.20">
    <property type="entry name" value="5' to 3' exonuclease, C-terminal subdomain"/>
    <property type="match status" value="2"/>
</dbReference>
<dbReference type="HAMAP" id="MF_01588">
    <property type="entry name" value="DNA_ligase_A"/>
    <property type="match status" value="1"/>
</dbReference>
<keyword evidence="11 14" id="KW-0234">DNA repair</keyword>
<dbReference type="InterPro" id="IPR013839">
    <property type="entry name" value="DNAligase_adenylation"/>
</dbReference>
<dbReference type="SUPFAM" id="SSF52113">
    <property type="entry name" value="BRCT domain"/>
    <property type="match status" value="1"/>
</dbReference>
<evidence type="ECO:0000256" key="2">
    <source>
        <dbReference type="ARBA" id="ARBA00012722"/>
    </source>
</evidence>
<comment type="caution">
    <text evidence="17">The sequence shown here is derived from an EMBL/GenBank/DDBJ whole genome shotgun (WGS) entry which is preliminary data.</text>
</comment>
<dbReference type="SUPFAM" id="SSF56091">
    <property type="entry name" value="DNA ligase/mRNA capping enzyme, catalytic domain"/>
    <property type="match status" value="2"/>
</dbReference>
<dbReference type="GO" id="GO:0046872">
    <property type="term" value="F:metal ion binding"/>
    <property type="evidence" value="ECO:0007669"/>
    <property type="project" value="UniProtKB-KW"/>
</dbReference>
<feature type="compositionally biased region" description="Low complexity" evidence="15">
    <location>
        <begin position="64"/>
        <end position="79"/>
    </location>
</feature>
<dbReference type="FunFam" id="2.40.50.140:FF:000012">
    <property type="entry name" value="DNA ligase"/>
    <property type="match status" value="1"/>
</dbReference>
<evidence type="ECO:0000256" key="8">
    <source>
        <dbReference type="ARBA" id="ARBA00022833"/>
    </source>
</evidence>
<keyword evidence="8 14" id="KW-0862">Zinc</keyword>
<dbReference type="NCBIfam" id="NF005932">
    <property type="entry name" value="PRK07956.1"/>
    <property type="match status" value="1"/>
</dbReference>
<feature type="region of interest" description="Disordered" evidence="15">
    <location>
        <begin position="171"/>
        <end position="194"/>
    </location>
</feature>
<sequence>MIYENGILVQAATRGDGTTGENITANARTIAAIPLKLTLPAERGAVSGSNANTSSQARRRSRSNRPQATRAQAPRAQSTRNDHRWLQCHTPARNGSYSDNRASTVTRAYHAHRWLYSHSYATLRGDKGSTAETTLSPASFVATEIPAYLDVRGEVFMPRDGFKKWNETAAERKQKPFANPRNGATGSLRQQDPRVTASRPLTFNAYYIGQCRMADGRTDDECLPPTQYGRLQFVKSLGLPINPLVQQTHGLKGLRKFYTSIGKLRPTLNYDIDGVVLKINSIARQEEMGATAKAPRWAIAYKFPPEEEMTELLAVDFQVGRTGQITPVARLQPVYVGGVTISNCTLHNENEIKKLDLHLGDYVVVRRAGDVTPQITKVVLTKRDPNKTLTPVIFPTVCPECGSRLERIADEASWRCTGGLVCPAQQKQAIEHYAERAAMDIDGLGERIVDAMVDQKMVHNIADLYSLTVDQVATLVIDSNSKEKKLRLLGKSTATKLVQNITASKQCPFNRFLYALGIREVGSNTAKVLASYFPDINALMAASKEQLQAVPNIGEVVATSILDFFKEEHNQKVIARLLTEAQLQISPCPQISEQSTASLPLLNKTFVLTGTLQSLKREEAKAYLESLGAKVSGSVSKKTYAVVAGEEAGSKLTKAQSLGVSVYSEEQFLELLQEHGIKVQQLLI</sequence>
<dbReference type="InterPro" id="IPR004149">
    <property type="entry name" value="Znf_DNAligase_C4"/>
</dbReference>
<dbReference type="SUPFAM" id="SSF50249">
    <property type="entry name" value="Nucleic acid-binding proteins"/>
    <property type="match status" value="1"/>
</dbReference>
<dbReference type="InterPro" id="IPR041663">
    <property type="entry name" value="DisA/LigA_HHH"/>
</dbReference>
<dbReference type="Pfam" id="PF12826">
    <property type="entry name" value="HHH_2"/>
    <property type="match status" value="1"/>
</dbReference>